<protein>
    <recommendedName>
        <fullName evidence="4">Tight adherence protein B</fullName>
    </recommendedName>
</protein>
<dbReference type="PANTHER" id="PTHR35007:SF4">
    <property type="entry name" value="CONSERVED TRANSMEMBRANE PROTEIN-RELATED"/>
    <property type="match status" value="1"/>
</dbReference>
<evidence type="ECO:0000313" key="3">
    <source>
        <dbReference type="Proteomes" id="UP000320806"/>
    </source>
</evidence>
<dbReference type="EMBL" id="VFMO01000001">
    <property type="protein sequence ID" value="TQJ13361.1"/>
    <property type="molecule type" value="Genomic_DNA"/>
</dbReference>
<keyword evidence="3" id="KW-1185">Reference proteome</keyword>
<feature type="transmembrane region" description="Helical" evidence="1">
    <location>
        <begin position="144"/>
        <end position="167"/>
    </location>
</feature>
<dbReference type="Proteomes" id="UP000320806">
    <property type="component" value="Unassembled WGS sequence"/>
</dbReference>
<proteinExistence type="predicted"/>
<keyword evidence="1" id="KW-1133">Transmembrane helix</keyword>
<evidence type="ECO:0008006" key="4">
    <source>
        <dbReference type="Google" id="ProtNLM"/>
    </source>
</evidence>
<evidence type="ECO:0000256" key="1">
    <source>
        <dbReference type="SAM" id="Phobius"/>
    </source>
</evidence>
<feature type="transmembrane region" description="Helical" evidence="1">
    <location>
        <begin position="110"/>
        <end position="132"/>
    </location>
</feature>
<reference evidence="2 3" key="1">
    <citation type="submission" date="2019-06" db="EMBL/GenBank/DDBJ databases">
        <title>Sequencing the genomes of 1000 actinobacteria strains.</title>
        <authorList>
            <person name="Klenk H.-P."/>
        </authorList>
    </citation>
    <scope>NUCLEOTIDE SEQUENCE [LARGE SCALE GENOMIC DNA]</scope>
    <source>
        <strain evidence="2 3">DSM 19828</strain>
    </source>
</reference>
<organism evidence="2 3">
    <name type="scientific">Yimella lutea</name>
    <dbReference type="NCBI Taxonomy" id="587872"/>
    <lineage>
        <taxon>Bacteria</taxon>
        <taxon>Bacillati</taxon>
        <taxon>Actinomycetota</taxon>
        <taxon>Actinomycetes</taxon>
        <taxon>Micrococcales</taxon>
        <taxon>Dermacoccaceae</taxon>
        <taxon>Yimella</taxon>
    </lineage>
</organism>
<dbReference type="PANTHER" id="PTHR35007">
    <property type="entry name" value="INTEGRAL MEMBRANE PROTEIN-RELATED"/>
    <property type="match status" value="1"/>
</dbReference>
<comment type="caution">
    <text evidence="2">The sequence shown here is derived from an EMBL/GenBank/DDBJ whole genome shotgun (WGS) entry which is preliminary data.</text>
</comment>
<keyword evidence="1" id="KW-0812">Transmembrane</keyword>
<dbReference type="AlphaFoldDB" id="A0A542EDF2"/>
<name>A0A542EDF2_9MICO</name>
<gene>
    <name evidence="2" type="ORF">FB459_0777</name>
</gene>
<accession>A0A542EDF2</accession>
<sequence length="181" mass="18378">MWSVLVESIATGVRSGAAPTLACAAACCAVGQSMTEPLPQIGRLHAAAVSGGDLAAAWRDAADSLDDPGLWAVASAWALSDSTGAPLADALAVASRLRRSETERAARAKAALAAPVTSVNLLTGLPICGAGLGGLLGVDVWSVYASPLAVVTVVPGVVLIVAGRWWCRRLVARAGRTRRLT</sequence>
<evidence type="ECO:0000313" key="2">
    <source>
        <dbReference type="EMBL" id="TQJ13361.1"/>
    </source>
</evidence>
<keyword evidence="1" id="KW-0472">Membrane</keyword>